<dbReference type="RefSeq" id="WP_004284765.1">
    <property type="nucleotide sequence ID" value="NZ_CAUJRG010000031.1"/>
</dbReference>
<gene>
    <name evidence="1" type="ORF">NCTC12742_00023</name>
</gene>
<dbReference type="STRING" id="28091.SAMEA3174300_00678"/>
<keyword evidence="2" id="KW-1185">Reference proteome</keyword>
<dbReference type="Proteomes" id="UP000272771">
    <property type="component" value="Chromosome"/>
</dbReference>
<evidence type="ECO:0000313" key="2">
    <source>
        <dbReference type="Proteomes" id="UP000272771"/>
    </source>
</evidence>
<organism evidence="1 2">
    <name type="scientific">Neisseria weaveri</name>
    <dbReference type="NCBI Taxonomy" id="28091"/>
    <lineage>
        <taxon>Bacteria</taxon>
        <taxon>Pseudomonadati</taxon>
        <taxon>Pseudomonadota</taxon>
        <taxon>Betaproteobacteria</taxon>
        <taxon>Neisseriales</taxon>
        <taxon>Neisseriaceae</taxon>
        <taxon>Neisseria</taxon>
    </lineage>
</organism>
<dbReference type="InterPro" id="IPR025083">
    <property type="entry name" value="DUF3969"/>
</dbReference>
<reference evidence="1 2" key="1">
    <citation type="submission" date="2018-12" db="EMBL/GenBank/DDBJ databases">
        <authorList>
            <consortium name="Pathogen Informatics"/>
        </authorList>
    </citation>
    <scope>NUCLEOTIDE SEQUENCE [LARGE SCALE GENOMIC DNA]</scope>
    <source>
        <strain evidence="1 2">NCTC12742</strain>
    </source>
</reference>
<proteinExistence type="predicted"/>
<sequence>MDKILISNNKNDVEFFLNTYILGVLTALINKKINTDDIQKLLFRPGIIEYLTKLGIDKQYIHIILAGTELEDIESLIPANLHQETLKLIDICLNNFNDMYLEDNIYIGIDIKDHKLS</sequence>
<dbReference type="EMBL" id="LR134533">
    <property type="protein sequence ID" value="VEJ49087.1"/>
    <property type="molecule type" value="Genomic_DNA"/>
</dbReference>
<dbReference type="AlphaFoldDB" id="A0A3S5B1H9"/>
<name>A0A3S5B1H9_9NEIS</name>
<accession>A0A3S5B1H9</accession>
<evidence type="ECO:0008006" key="3">
    <source>
        <dbReference type="Google" id="ProtNLM"/>
    </source>
</evidence>
<dbReference type="Pfam" id="PF13108">
    <property type="entry name" value="DUF3969"/>
    <property type="match status" value="1"/>
</dbReference>
<dbReference type="OrthoDB" id="6899556at2"/>
<evidence type="ECO:0000313" key="1">
    <source>
        <dbReference type="EMBL" id="VEJ49087.1"/>
    </source>
</evidence>
<protein>
    <recommendedName>
        <fullName evidence="3">DUF3969 domain-containing protein</fullName>
    </recommendedName>
</protein>